<dbReference type="Proteomes" id="UP000283850">
    <property type="component" value="Unassembled WGS sequence"/>
</dbReference>
<evidence type="ECO:0000313" key="4">
    <source>
        <dbReference type="Proteomes" id="UP000283850"/>
    </source>
</evidence>
<comment type="caution">
    <text evidence="3">The sequence shown here is derived from an EMBL/GenBank/DDBJ whole genome shotgun (WGS) entry which is preliminary data.</text>
</comment>
<keyword evidence="1" id="KW-0998">Cell outer membrane</keyword>
<dbReference type="FunFam" id="2.170.130.10:FF:000003">
    <property type="entry name" value="SusC/RagA family TonB-linked outer membrane protein"/>
    <property type="match status" value="1"/>
</dbReference>
<dbReference type="EMBL" id="QRZF01000026">
    <property type="protein sequence ID" value="RGV48030.1"/>
    <property type="molecule type" value="Genomic_DNA"/>
</dbReference>
<keyword evidence="1" id="KW-0813">Transport</keyword>
<dbReference type="Gene3D" id="2.170.130.10">
    <property type="entry name" value="TonB-dependent receptor, plug domain"/>
    <property type="match status" value="1"/>
</dbReference>
<comment type="similarity">
    <text evidence="1">Belongs to the TonB-dependent receptor family.</text>
</comment>
<dbReference type="SUPFAM" id="SSF56935">
    <property type="entry name" value="Porins"/>
    <property type="match status" value="1"/>
</dbReference>
<keyword evidence="1" id="KW-0472">Membrane</keyword>
<organism evidence="3 4">
    <name type="scientific">Bacteroides intestinalis</name>
    <dbReference type="NCBI Taxonomy" id="329854"/>
    <lineage>
        <taxon>Bacteria</taxon>
        <taxon>Pseudomonadati</taxon>
        <taxon>Bacteroidota</taxon>
        <taxon>Bacteroidia</taxon>
        <taxon>Bacteroidales</taxon>
        <taxon>Bacteroidaceae</taxon>
        <taxon>Bacteroides</taxon>
    </lineage>
</organism>
<dbReference type="InterPro" id="IPR012910">
    <property type="entry name" value="Plug_dom"/>
</dbReference>
<dbReference type="RefSeq" id="WP_118422271.1">
    <property type="nucleotide sequence ID" value="NZ_QRZF01000026.1"/>
</dbReference>
<evidence type="ECO:0000313" key="3">
    <source>
        <dbReference type="EMBL" id="RGV48030.1"/>
    </source>
</evidence>
<dbReference type="InterPro" id="IPR008969">
    <property type="entry name" value="CarboxyPept-like_regulatory"/>
</dbReference>
<dbReference type="InterPro" id="IPR039426">
    <property type="entry name" value="TonB-dep_rcpt-like"/>
</dbReference>
<keyword evidence="1" id="KW-1134">Transmembrane beta strand</keyword>
<dbReference type="InterPro" id="IPR023996">
    <property type="entry name" value="TonB-dep_OMP_SusC/RagA"/>
</dbReference>
<dbReference type="AlphaFoldDB" id="A0A412XS75"/>
<proteinExistence type="inferred from homology"/>
<keyword evidence="1" id="KW-0812">Transmembrane</keyword>
<dbReference type="NCBIfam" id="TIGR04056">
    <property type="entry name" value="OMP_RagA_SusC"/>
    <property type="match status" value="1"/>
</dbReference>
<gene>
    <name evidence="3" type="ORF">DWW10_23280</name>
</gene>
<dbReference type="FunFam" id="2.60.40.1120:FF:000003">
    <property type="entry name" value="Outer membrane protein Omp121"/>
    <property type="match status" value="1"/>
</dbReference>
<dbReference type="PROSITE" id="PS52016">
    <property type="entry name" value="TONB_DEPENDENT_REC_3"/>
    <property type="match status" value="1"/>
</dbReference>
<evidence type="ECO:0000256" key="1">
    <source>
        <dbReference type="PROSITE-ProRule" id="PRU01360"/>
    </source>
</evidence>
<comment type="subcellular location">
    <subcellularLocation>
        <location evidence="1">Cell outer membrane</location>
        <topology evidence="1">Multi-pass membrane protein</topology>
    </subcellularLocation>
</comment>
<sequence length="1028" mass="115880">MKNFIITIALLFVFSIGIYAQNTIEVTGIVTDSNKEPLIGVNVAVKDMPGLGTITGVNGRYKIKVEPYHRLVFSYIGFDKEEVLIKEQNVANVVMKEASDNVLDEVVITGTGAQKKLTVTGAITTVNVQSLQQTSTGNLTNALAGNVAGVMAMQTTGQPGKNTSEFWIRGISTFGASTSALVLVDGFERDMDDVNIEDIETFSVLKDASATAIYGSRGANGVVLITTKHGKGGKINIDAKVETSYNARTLTPSFADGYTYANMMNEARTTRNLQPIYDNTELEILRLGLDPDLYPNVDWMNVLMKDGAMTYRANLNMNGGGSTARYFISMSYVQEGGMFKTDDTLKKEYDTNCNANTWNYRLNTDIDITRKTLLKVGVSGSLKKYNESGFSSDAWQSLMYQSPINIPVMYSNGYVPAYGTGIQANPWVLATQTGYKEFWENTIQTNITLEQNLDFLTKGLRFVARFGFDTWNKNNIERIKWPEQWRVQRRRDDNGNLVFDRISPESPMFQKSSAEGNRKEVFEAELHYDRTFKGHHVGGIVKLNQDSRVFTVNVGDDLKNGIARRHLGLSGRVNYNWNYRYFVDFNFGYNGSENFADGHRFGFFPAASVAWNIAEESIIKKNLPWLSMFKVRYSYGKVGNDVLKIGNNEFRFPYLYTIGDSKEGYQWADFNYDKAYTSKLYTVLASNDATWEIATKHDLGVDMALFNDKFTASIDYFHEQRDGIWLERKFLPYMAGITAWPHANVGAVLSEGFDGHFAFKHRFNKVFFTVRGNFTYSKNTIQEKDEEYHVYPYKMEKGYRVNQARGLVSLGLFKDYDDIRNSPTQTFGTVQPGDIKYKDVNGDGIIDANDEVPIGATTRPNLMYGFGIAANWKGLDVNVHFQGTGKSSFFVEGATVYAFSQGEWGNILSQVASSDRWISADISGDPATENPNASYPRLSFDGNENNYRHSTFWLRDGSYLRLKTVELGYTLPKEIVNKIHFNNIRIYFRGTNLLTFSKFKWWDPELVSSTGTQYPLTKAFSLGLSVNL</sequence>
<dbReference type="GO" id="GO:0009279">
    <property type="term" value="C:cell outer membrane"/>
    <property type="evidence" value="ECO:0007669"/>
    <property type="project" value="UniProtKB-SubCell"/>
</dbReference>
<name>A0A412XS75_9BACE</name>
<evidence type="ECO:0000259" key="2">
    <source>
        <dbReference type="Pfam" id="PF07715"/>
    </source>
</evidence>
<dbReference type="InterPro" id="IPR037066">
    <property type="entry name" value="Plug_dom_sf"/>
</dbReference>
<keyword evidence="3" id="KW-0675">Receptor</keyword>
<dbReference type="Pfam" id="PF13715">
    <property type="entry name" value="CarbopepD_reg_2"/>
    <property type="match status" value="1"/>
</dbReference>
<dbReference type="NCBIfam" id="TIGR04057">
    <property type="entry name" value="SusC_RagA_signa"/>
    <property type="match status" value="1"/>
</dbReference>
<accession>A0A412XS75</accession>
<feature type="domain" description="TonB-dependent receptor plug" evidence="2">
    <location>
        <begin position="116"/>
        <end position="222"/>
    </location>
</feature>
<protein>
    <submittedName>
        <fullName evidence="3">TonB-dependent receptor</fullName>
    </submittedName>
</protein>
<dbReference type="InterPro" id="IPR023997">
    <property type="entry name" value="TonB-dep_OMP_SusC/RagA_CS"/>
</dbReference>
<reference evidence="3 4" key="1">
    <citation type="submission" date="2018-08" db="EMBL/GenBank/DDBJ databases">
        <title>A genome reference for cultivated species of the human gut microbiota.</title>
        <authorList>
            <person name="Zou Y."/>
            <person name="Xue W."/>
            <person name="Luo G."/>
        </authorList>
    </citation>
    <scope>NUCLEOTIDE SEQUENCE [LARGE SCALE GENOMIC DNA]</scope>
    <source>
        <strain evidence="3 4">AF14-32</strain>
    </source>
</reference>
<dbReference type="SUPFAM" id="SSF49464">
    <property type="entry name" value="Carboxypeptidase regulatory domain-like"/>
    <property type="match status" value="1"/>
</dbReference>
<dbReference type="Pfam" id="PF07715">
    <property type="entry name" value="Plug"/>
    <property type="match status" value="1"/>
</dbReference>